<dbReference type="GO" id="GO:0016787">
    <property type="term" value="F:hydrolase activity"/>
    <property type="evidence" value="ECO:0007669"/>
    <property type="project" value="UniProtKB-KW"/>
</dbReference>
<comment type="cofactor">
    <cofactor evidence="1">
        <name>Mg(2+)</name>
        <dbReference type="ChEBI" id="CHEBI:18420"/>
    </cofactor>
</comment>
<dbReference type="EMBL" id="JBJUIK010000005">
    <property type="protein sequence ID" value="KAL3527138.1"/>
    <property type="molecule type" value="Genomic_DNA"/>
</dbReference>
<dbReference type="Pfam" id="PF25568">
    <property type="entry name" value="AAA_lid_At3g28540"/>
    <property type="match status" value="1"/>
</dbReference>
<sequence>MVTFTSVPSPSSVFSAYASLSASIMLFQTAINQLVPRPLQNYISSAIKYYFKPRTSKLVLLIEESDGISSNEIYKAAEIYLYTKIDSNIECLKITKRPKEACINIKFSQCEKIVDFFEGIEVVWRFNSEERKRGSSKLVDDDSGNVFSEIEKRYFELSFNRKYKDKILKSYVPYIIQKSKDIKSEEKIVKLHTLSSMCYSPSINWESINLEHPSTFETLALDKNLKQDIIEDLDRFVRRKDFYRKVGKAWKRGYLLHGPPGTGKSSLIAAMANYLKFDIYDLELAGIKRDSDLRRLLLRTANRSILVIEDIDCSVDLPDRKGSASDGRSKDHQFTLSGLLNFIDGLWSSCGDERIIIFTSNNKDKLDPALLRAGRMDMHISMSYLTAEGFKILATNYLNIKDHHSRFGEIEELIDAMNVSPAEVAEELMKSDDADVSLGGLVSFLNNKRKKINELDDENRDSGIDEIDEQQKGKKLKLDINKDELPSSS</sequence>
<dbReference type="InterPro" id="IPR003960">
    <property type="entry name" value="ATPase_AAA_CS"/>
</dbReference>
<dbReference type="InterPro" id="IPR003959">
    <property type="entry name" value="ATPase_AAA_core"/>
</dbReference>
<comment type="catalytic activity">
    <reaction evidence="5">
        <text>ATP + H2O = ADP + phosphate + H(+)</text>
        <dbReference type="Rhea" id="RHEA:13065"/>
        <dbReference type="ChEBI" id="CHEBI:15377"/>
        <dbReference type="ChEBI" id="CHEBI:15378"/>
        <dbReference type="ChEBI" id="CHEBI:30616"/>
        <dbReference type="ChEBI" id="CHEBI:43474"/>
        <dbReference type="ChEBI" id="CHEBI:456216"/>
    </reaction>
</comment>
<dbReference type="AlphaFoldDB" id="A0ABD3A7H8"/>
<dbReference type="InterPro" id="IPR003593">
    <property type="entry name" value="AAA+_ATPase"/>
</dbReference>
<evidence type="ECO:0000313" key="9">
    <source>
        <dbReference type="EMBL" id="KAL3527138.1"/>
    </source>
</evidence>
<evidence type="ECO:0000256" key="6">
    <source>
        <dbReference type="RuleBase" id="RU003651"/>
    </source>
</evidence>
<accession>A0ABD3A7H8</accession>
<dbReference type="InterPro" id="IPR058017">
    <property type="entry name" value="At3g28540-like_C"/>
</dbReference>
<keyword evidence="3" id="KW-0378">Hydrolase</keyword>
<reference evidence="9 10" key="1">
    <citation type="submission" date="2024-11" db="EMBL/GenBank/DDBJ databases">
        <title>A near-complete genome assembly of Cinchona calisaya.</title>
        <authorList>
            <person name="Lian D.C."/>
            <person name="Zhao X.W."/>
            <person name="Wei L."/>
        </authorList>
    </citation>
    <scope>NUCLEOTIDE SEQUENCE [LARGE SCALE GENOMIC DNA]</scope>
    <source>
        <tissue evidence="9">Nenye</tissue>
    </source>
</reference>
<evidence type="ECO:0000259" key="8">
    <source>
        <dbReference type="SMART" id="SM00382"/>
    </source>
</evidence>
<comment type="similarity">
    <text evidence="2">Belongs to the AAA ATPase family. BCS1 subfamily.</text>
</comment>
<gene>
    <name evidence="9" type="ORF">ACH5RR_011794</name>
</gene>
<feature type="compositionally biased region" description="Acidic residues" evidence="7">
    <location>
        <begin position="455"/>
        <end position="468"/>
    </location>
</feature>
<evidence type="ECO:0000256" key="1">
    <source>
        <dbReference type="ARBA" id="ARBA00001946"/>
    </source>
</evidence>
<keyword evidence="4" id="KW-0460">Magnesium</keyword>
<protein>
    <recommendedName>
        <fullName evidence="8">AAA+ ATPase domain-containing protein</fullName>
    </recommendedName>
</protein>
<keyword evidence="6" id="KW-0067">ATP-binding</keyword>
<proteinExistence type="inferred from homology"/>
<comment type="caution">
    <text evidence="9">The sequence shown here is derived from an EMBL/GenBank/DDBJ whole genome shotgun (WGS) entry which is preliminary data.</text>
</comment>
<dbReference type="Pfam" id="PF00004">
    <property type="entry name" value="AAA"/>
    <property type="match status" value="1"/>
</dbReference>
<evidence type="ECO:0000256" key="7">
    <source>
        <dbReference type="SAM" id="MobiDB-lite"/>
    </source>
</evidence>
<dbReference type="SUPFAM" id="SSF52540">
    <property type="entry name" value="P-loop containing nucleoside triphosphate hydrolases"/>
    <property type="match status" value="1"/>
</dbReference>
<evidence type="ECO:0000313" key="10">
    <source>
        <dbReference type="Proteomes" id="UP001630127"/>
    </source>
</evidence>
<organism evidence="9 10">
    <name type="scientific">Cinchona calisaya</name>
    <dbReference type="NCBI Taxonomy" id="153742"/>
    <lineage>
        <taxon>Eukaryota</taxon>
        <taxon>Viridiplantae</taxon>
        <taxon>Streptophyta</taxon>
        <taxon>Embryophyta</taxon>
        <taxon>Tracheophyta</taxon>
        <taxon>Spermatophyta</taxon>
        <taxon>Magnoliopsida</taxon>
        <taxon>eudicotyledons</taxon>
        <taxon>Gunneridae</taxon>
        <taxon>Pentapetalae</taxon>
        <taxon>asterids</taxon>
        <taxon>lamiids</taxon>
        <taxon>Gentianales</taxon>
        <taxon>Rubiaceae</taxon>
        <taxon>Cinchonoideae</taxon>
        <taxon>Cinchoneae</taxon>
        <taxon>Cinchona</taxon>
    </lineage>
</organism>
<dbReference type="SMART" id="SM00382">
    <property type="entry name" value="AAA"/>
    <property type="match status" value="1"/>
</dbReference>
<evidence type="ECO:0000256" key="2">
    <source>
        <dbReference type="ARBA" id="ARBA00007448"/>
    </source>
</evidence>
<keyword evidence="6" id="KW-0547">Nucleotide-binding</keyword>
<feature type="domain" description="AAA+ ATPase" evidence="8">
    <location>
        <begin position="250"/>
        <end position="386"/>
    </location>
</feature>
<dbReference type="InterPro" id="IPR025753">
    <property type="entry name" value="AAA_N_dom"/>
</dbReference>
<keyword evidence="10" id="KW-1185">Reference proteome</keyword>
<dbReference type="GO" id="GO:0006950">
    <property type="term" value="P:response to stress"/>
    <property type="evidence" value="ECO:0007669"/>
    <property type="project" value="UniProtKB-ARBA"/>
</dbReference>
<dbReference type="PANTHER" id="PTHR23070">
    <property type="entry name" value="BCS1 AAA-TYPE ATPASE"/>
    <property type="match status" value="1"/>
</dbReference>
<feature type="region of interest" description="Disordered" evidence="7">
    <location>
        <begin position="455"/>
        <end position="489"/>
    </location>
</feature>
<dbReference type="InterPro" id="IPR050747">
    <property type="entry name" value="Mitochondrial_chaperone_BCS1"/>
</dbReference>
<dbReference type="Pfam" id="PF14363">
    <property type="entry name" value="AAA_assoc"/>
    <property type="match status" value="1"/>
</dbReference>
<feature type="compositionally biased region" description="Basic and acidic residues" evidence="7">
    <location>
        <begin position="469"/>
        <end position="489"/>
    </location>
</feature>
<dbReference type="Proteomes" id="UP001630127">
    <property type="component" value="Unassembled WGS sequence"/>
</dbReference>
<dbReference type="Gene3D" id="3.40.50.300">
    <property type="entry name" value="P-loop containing nucleotide triphosphate hydrolases"/>
    <property type="match status" value="1"/>
</dbReference>
<evidence type="ECO:0000256" key="4">
    <source>
        <dbReference type="ARBA" id="ARBA00022842"/>
    </source>
</evidence>
<dbReference type="GO" id="GO:0005524">
    <property type="term" value="F:ATP binding"/>
    <property type="evidence" value="ECO:0007669"/>
    <property type="project" value="UniProtKB-KW"/>
</dbReference>
<dbReference type="CDD" id="cd19510">
    <property type="entry name" value="RecA-like_BCS1"/>
    <property type="match status" value="1"/>
</dbReference>
<dbReference type="PROSITE" id="PS00674">
    <property type="entry name" value="AAA"/>
    <property type="match status" value="1"/>
</dbReference>
<name>A0ABD3A7H8_9GENT</name>
<dbReference type="Gene3D" id="6.10.280.40">
    <property type="match status" value="1"/>
</dbReference>
<evidence type="ECO:0000256" key="3">
    <source>
        <dbReference type="ARBA" id="ARBA00022801"/>
    </source>
</evidence>
<evidence type="ECO:0000256" key="5">
    <source>
        <dbReference type="ARBA" id="ARBA00049360"/>
    </source>
</evidence>
<dbReference type="InterPro" id="IPR027417">
    <property type="entry name" value="P-loop_NTPase"/>
</dbReference>